<organism evidence="1 2">
    <name type="scientific">Medicago truncatula</name>
    <name type="common">Barrel medic</name>
    <name type="synonym">Medicago tribuloides</name>
    <dbReference type="NCBI Taxonomy" id="3880"/>
    <lineage>
        <taxon>Eukaryota</taxon>
        <taxon>Viridiplantae</taxon>
        <taxon>Streptophyta</taxon>
        <taxon>Embryophyta</taxon>
        <taxon>Tracheophyta</taxon>
        <taxon>Spermatophyta</taxon>
        <taxon>Magnoliopsida</taxon>
        <taxon>eudicotyledons</taxon>
        <taxon>Gunneridae</taxon>
        <taxon>Pentapetalae</taxon>
        <taxon>rosids</taxon>
        <taxon>fabids</taxon>
        <taxon>Fabales</taxon>
        <taxon>Fabaceae</taxon>
        <taxon>Papilionoideae</taxon>
        <taxon>50 kb inversion clade</taxon>
        <taxon>NPAAA clade</taxon>
        <taxon>Hologalegina</taxon>
        <taxon>IRL clade</taxon>
        <taxon>Trifolieae</taxon>
        <taxon>Medicago</taxon>
    </lineage>
</organism>
<evidence type="ECO:0000313" key="1">
    <source>
        <dbReference type="EMBL" id="RHN74565.1"/>
    </source>
</evidence>
<name>A0A396JDN7_MEDTR</name>
<dbReference type="Gramene" id="rna10654">
    <property type="protein sequence ID" value="RHN74565.1"/>
    <property type="gene ID" value="gene10654"/>
</dbReference>
<dbReference type="Proteomes" id="UP000265566">
    <property type="component" value="Chromosome 2"/>
</dbReference>
<sequence length="91" mass="10596">MCSKTCLEKACNRYSWTNAICQYSMFNTLEFVICYQLTCLQKITDINNKSPGYRWYIDPLVLVKNLKATNNTVLEKHCEKTNIRMFGGSHC</sequence>
<accession>A0A396JDN7</accession>
<dbReference type="EMBL" id="PSQE01000002">
    <property type="protein sequence ID" value="RHN74565.1"/>
    <property type="molecule type" value="Genomic_DNA"/>
</dbReference>
<reference evidence="2" key="1">
    <citation type="journal article" date="2018" name="Nat. Plants">
        <title>Whole-genome landscape of Medicago truncatula symbiotic genes.</title>
        <authorList>
            <person name="Pecrix Y."/>
            <person name="Staton S.E."/>
            <person name="Sallet E."/>
            <person name="Lelandais-Briere C."/>
            <person name="Moreau S."/>
            <person name="Carrere S."/>
            <person name="Blein T."/>
            <person name="Jardinaud M.F."/>
            <person name="Latrasse D."/>
            <person name="Zouine M."/>
            <person name="Zahm M."/>
            <person name="Kreplak J."/>
            <person name="Mayjonade B."/>
            <person name="Satge C."/>
            <person name="Perez M."/>
            <person name="Cauet S."/>
            <person name="Marande W."/>
            <person name="Chantry-Darmon C."/>
            <person name="Lopez-Roques C."/>
            <person name="Bouchez O."/>
            <person name="Berard A."/>
            <person name="Debelle F."/>
            <person name="Munos S."/>
            <person name="Bendahmane A."/>
            <person name="Berges H."/>
            <person name="Niebel A."/>
            <person name="Buitink J."/>
            <person name="Frugier F."/>
            <person name="Benhamed M."/>
            <person name="Crespi M."/>
            <person name="Gouzy J."/>
            <person name="Gamas P."/>
        </authorList>
    </citation>
    <scope>NUCLEOTIDE SEQUENCE [LARGE SCALE GENOMIC DNA]</scope>
    <source>
        <strain evidence="2">cv. Jemalong A17</strain>
    </source>
</reference>
<dbReference type="AlphaFoldDB" id="A0A396JDN7"/>
<evidence type="ECO:0000313" key="2">
    <source>
        <dbReference type="Proteomes" id="UP000265566"/>
    </source>
</evidence>
<gene>
    <name evidence="1" type="ORF">MtrunA17_Chr2g0311771</name>
</gene>
<proteinExistence type="predicted"/>
<protein>
    <submittedName>
        <fullName evidence="1">Uncharacterized protein</fullName>
    </submittedName>
</protein>
<comment type="caution">
    <text evidence="1">The sequence shown here is derived from an EMBL/GenBank/DDBJ whole genome shotgun (WGS) entry which is preliminary data.</text>
</comment>